<reference evidence="4" key="2">
    <citation type="journal article" date="2019" name="Int. J. Syst. Evol. Microbiol.">
        <title>Faecalibacillus intestinalis gen. nov., sp. nov. and Faecalibacillus faecis sp. nov., isolated from human faeces.</title>
        <authorList>
            <person name="Seo B."/>
            <person name="Jeon K."/>
            <person name="Baek I."/>
            <person name="Lee Y.M."/>
            <person name="Baek K."/>
            <person name="Ko G."/>
        </authorList>
    </citation>
    <scope>NUCLEOTIDE SEQUENCE</scope>
    <source>
        <strain evidence="4">SNUG30370</strain>
    </source>
</reference>
<dbReference type="Proteomes" id="UP001198439">
    <property type="component" value="Unassembled WGS sequence"/>
</dbReference>
<comment type="caution">
    <text evidence="4">The sequence shown here is derived from an EMBL/GenBank/DDBJ whole genome shotgun (WGS) entry which is preliminary data.</text>
</comment>
<keyword evidence="5" id="KW-1185">Reference proteome</keyword>
<dbReference type="PANTHER" id="PTHR12521">
    <property type="entry name" value="PROTEIN C6ORF130"/>
    <property type="match status" value="1"/>
</dbReference>
<dbReference type="EMBL" id="PYLP01000006">
    <property type="protein sequence ID" value="PST40584.1"/>
    <property type="molecule type" value="Genomic_DNA"/>
</dbReference>
<dbReference type="InterPro" id="IPR002589">
    <property type="entry name" value="Macro_dom"/>
</dbReference>
<feature type="domain" description="Macro" evidence="2">
    <location>
        <begin position="1"/>
        <end position="151"/>
    </location>
</feature>
<sequence length="366" mass="42917">MIRIKLGDIFESEMKTLVNTINCVGVMGKGIAKIYKDRYPKMFEEYKDMCTKKLIHTGYLYPYYEDNSVKILNFPTKQHWRSPSKLEYIQEGLNWFIQNYERLKITSIAFPPLGCGNGGLDWETVGPLMYQSLKDLPIDIEIYAPFGTEKSKLQVEFLLVNENKVNKTGVIYEKINNNWLLVLQLIKKLEESEYNIKVGRTIFQKICYVLSRYGTDIGVEFSKGTYGPYSADIKKIITILSNNNLIYEKEYGKMMLITVSKDFKIDKSLYSQKDIENVNKTFQLFKRVKDTNQAELITTILFSFDSLKETYHEVTENMIYQYILEWKKRFSGYQSELKIRELIKSLTGMNLIATDYTKDYVDDMLF</sequence>
<proteinExistence type="predicted"/>
<evidence type="ECO:0000313" key="4">
    <source>
        <dbReference type="EMBL" id="PST40584.1"/>
    </source>
</evidence>
<dbReference type="AlphaFoldDB" id="A0A2T3FZ41"/>
<evidence type="ECO:0000259" key="2">
    <source>
        <dbReference type="PROSITE" id="PS51154"/>
    </source>
</evidence>
<dbReference type="InterPro" id="IPR043472">
    <property type="entry name" value="Macro_dom-like"/>
</dbReference>
<dbReference type="SUPFAM" id="SSF52949">
    <property type="entry name" value="Macro domain-like"/>
    <property type="match status" value="1"/>
</dbReference>
<dbReference type="PANTHER" id="PTHR12521:SF0">
    <property type="entry name" value="ADP-RIBOSE GLYCOHYDROLASE OARD1"/>
    <property type="match status" value="1"/>
</dbReference>
<evidence type="ECO:0000256" key="1">
    <source>
        <dbReference type="ARBA" id="ARBA00035885"/>
    </source>
</evidence>
<comment type="catalytic activity">
    <reaction evidence="1">
        <text>an N-(ADP-alpha-D-ribosyl)-thymidine in DNA + H2O = a thymidine in DNA + ADP-D-ribose</text>
        <dbReference type="Rhea" id="RHEA:71655"/>
        <dbReference type="Rhea" id="RHEA-COMP:13556"/>
        <dbReference type="Rhea" id="RHEA-COMP:18051"/>
        <dbReference type="ChEBI" id="CHEBI:15377"/>
        <dbReference type="ChEBI" id="CHEBI:57967"/>
        <dbReference type="ChEBI" id="CHEBI:137386"/>
        <dbReference type="ChEBI" id="CHEBI:191199"/>
    </reaction>
    <physiologicalReaction direction="left-to-right" evidence="1">
        <dbReference type="Rhea" id="RHEA:71656"/>
    </physiologicalReaction>
</comment>
<dbReference type="CDD" id="cd02901">
    <property type="entry name" value="Macro_Poa1p-like"/>
    <property type="match status" value="1"/>
</dbReference>
<dbReference type="InterPro" id="IPR050892">
    <property type="entry name" value="ADP-ribose_metab_enzymes"/>
</dbReference>
<name>A0A2T3FZ41_9FIRM</name>
<evidence type="ECO:0000313" key="3">
    <source>
        <dbReference type="EMBL" id="MCB8609985.1"/>
    </source>
</evidence>
<gene>
    <name evidence="4" type="ORF">C7U55_06660</name>
    <name evidence="3" type="ORF">LJD69_05190</name>
</gene>
<dbReference type="SMART" id="SM00506">
    <property type="entry name" value="A1pp"/>
    <property type="match status" value="1"/>
</dbReference>
<reference evidence="5" key="1">
    <citation type="submission" date="2018-03" db="EMBL/GenBank/DDBJ databases">
        <title>Lachnoclostridium SNUG30370 gen.nov., sp.nov., isolated from human faeces.</title>
        <authorList>
            <person name="Seo B."/>
            <person name="Jeon K."/>
            <person name="Ko G."/>
        </authorList>
    </citation>
    <scope>NUCLEOTIDE SEQUENCE [LARGE SCALE GENOMIC DNA]</scope>
    <source>
        <strain evidence="5">SNUG30370</strain>
    </source>
</reference>
<reference evidence="3" key="3">
    <citation type="submission" date="2021-10" db="EMBL/GenBank/DDBJ databases">
        <title>Collection of gut derived symbiotic bacterial strains cultured from healthy donors.</title>
        <authorList>
            <person name="Lin H."/>
            <person name="Littmann E."/>
            <person name="Kohout C."/>
            <person name="Pamer E.G."/>
        </authorList>
    </citation>
    <scope>NUCLEOTIDE SEQUENCE</scope>
    <source>
        <strain evidence="3">DFI.4.48</strain>
    </source>
</reference>
<dbReference type="GO" id="GO:0140291">
    <property type="term" value="P:peptidyl-glutamate ADP-deribosylation"/>
    <property type="evidence" value="ECO:0007669"/>
    <property type="project" value="TreeGrafter"/>
</dbReference>
<accession>A0A2T3FZ41</accession>
<dbReference type="GeneID" id="77470767"/>
<evidence type="ECO:0000313" key="5">
    <source>
        <dbReference type="Proteomes" id="UP000241201"/>
    </source>
</evidence>
<dbReference type="Proteomes" id="UP000241201">
    <property type="component" value="Unassembled WGS sequence"/>
</dbReference>
<dbReference type="PROSITE" id="PS51154">
    <property type="entry name" value="MACRO"/>
    <property type="match status" value="1"/>
</dbReference>
<dbReference type="Gene3D" id="3.40.220.10">
    <property type="entry name" value="Leucine Aminopeptidase, subunit E, domain 1"/>
    <property type="match status" value="1"/>
</dbReference>
<dbReference type="Pfam" id="PF01661">
    <property type="entry name" value="Macro"/>
    <property type="match status" value="1"/>
</dbReference>
<dbReference type="RefSeq" id="WP_106987891.1">
    <property type="nucleotide sequence ID" value="NZ_DBGCOW010000099.1"/>
</dbReference>
<organism evidence="4 5">
    <name type="scientific">Faecalibacillus faecis</name>
    <dbReference type="NCBI Taxonomy" id="1982628"/>
    <lineage>
        <taxon>Bacteria</taxon>
        <taxon>Bacillati</taxon>
        <taxon>Bacillota</taxon>
        <taxon>Erysipelotrichia</taxon>
        <taxon>Erysipelotrichales</taxon>
        <taxon>Coprobacillaceae</taxon>
        <taxon>Faecalibacillus</taxon>
    </lineage>
</organism>
<protein>
    <submittedName>
        <fullName evidence="4">Appr-1-p processing protein</fullName>
    </submittedName>
    <submittedName>
        <fullName evidence="3">Macro domain-containing protein</fullName>
    </submittedName>
</protein>
<dbReference type="EMBL" id="JAJDKZ010000010">
    <property type="protein sequence ID" value="MCB8609985.1"/>
    <property type="molecule type" value="Genomic_DNA"/>
</dbReference>